<organism evidence="2 3">
    <name type="scientific">Brevibacterium daeguense</name>
    <dbReference type="NCBI Taxonomy" id="909936"/>
    <lineage>
        <taxon>Bacteria</taxon>
        <taxon>Bacillati</taxon>
        <taxon>Actinomycetota</taxon>
        <taxon>Actinomycetes</taxon>
        <taxon>Micrococcales</taxon>
        <taxon>Brevibacteriaceae</taxon>
        <taxon>Brevibacterium</taxon>
    </lineage>
</organism>
<name>A0ABP8EGC9_9MICO</name>
<dbReference type="SMART" id="SM00871">
    <property type="entry name" value="AraC_E_bind"/>
    <property type="match status" value="1"/>
</dbReference>
<evidence type="ECO:0000313" key="2">
    <source>
        <dbReference type="EMBL" id="GAA4283022.1"/>
    </source>
</evidence>
<evidence type="ECO:0000259" key="1">
    <source>
        <dbReference type="SMART" id="SM00871"/>
    </source>
</evidence>
<feature type="domain" description="AraC effector-binding" evidence="1">
    <location>
        <begin position="54"/>
        <end position="211"/>
    </location>
</feature>
<dbReference type="InterPro" id="IPR029442">
    <property type="entry name" value="GyrI-like"/>
</dbReference>
<dbReference type="Proteomes" id="UP001501586">
    <property type="component" value="Unassembled WGS sequence"/>
</dbReference>
<reference evidence="3" key="1">
    <citation type="journal article" date="2019" name="Int. J. Syst. Evol. Microbiol.">
        <title>The Global Catalogue of Microorganisms (GCM) 10K type strain sequencing project: providing services to taxonomists for standard genome sequencing and annotation.</title>
        <authorList>
            <consortium name="The Broad Institute Genomics Platform"/>
            <consortium name="The Broad Institute Genome Sequencing Center for Infectious Disease"/>
            <person name="Wu L."/>
            <person name="Ma J."/>
        </authorList>
    </citation>
    <scope>NUCLEOTIDE SEQUENCE [LARGE SCALE GENOMIC DNA]</scope>
    <source>
        <strain evidence="3">JCM 17458</strain>
    </source>
</reference>
<dbReference type="Pfam" id="PF06445">
    <property type="entry name" value="GyrI-like"/>
    <property type="match status" value="1"/>
</dbReference>
<dbReference type="Gene3D" id="3.20.80.10">
    <property type="entry name" value="Regulatory factor, effector binding domain"/>
    <property type="match status" value="1"/>
</dbReference>
<dbReference type="EMBL" id="BAABAZ010000004">
    <property type="protein sequence ID" value="GAA4283022.1"/>
    <property type="molecule type" value="Genomic_DNA"/>
</dbReference>
<keyword evidence="3" id="KW-1185">Reference proteome</keyword>
<comment type="caution">
    <text evidence="2">The sequence shown here is derived from an EMBL/GenBank/DDBJ whole genome shotgun (WGS) entry which is preliminary data.</text>
</comment>
<dbReference type="SUPFAM" id="SSF55136">
    <property type="entry name" value="Probable bacterial effector-binding domain"/>
    <property type="match status" value="1"/>
</dbReference>
<dbReference type="InterPro" id="IPR011256">
    <property type="entry name" value="Reg_factor_effector_dom_sf"/>
</dbReference>
<protein>
    <recommendedName>
        <fullName evidence="1">AraC effector-binding domain-containing protein</fullName>
    </recommendedName>
</protein>
<gene>
    <name evidence="2" type="ORF">GCM10022261_05530</name>
</gene>
<accession>A0ABP8EGC9</accession>
<proteinExistence type="predicted"/>
<evidence type="ECO:0000313" key="3">
    <source>
        <dbReference type="Proteomes" id="UP001501586"/>
    </source>
</evidence>
<sequence length="221" mass="23515">MVQGLSSRGPLHTAQGLAGDILPLHGVALWPSSPSLEGTDMSDPHAYLVAEARNQTEFFSASEVPTAVVKATDYPVSDLPALFDSAFSALFPALGERGVQPVGPAFALYQRMPDDTVDLEVGVPVEQPLAETIELEEGRSVEPSAIPGGRLAAVSHHGSYDALSEAWTDFMTDVSTSGSKPQLPFWEVYVTEPKPDMDPADLRTDLYVIVDSATNSDTDAG</sequence>
<dbReference type="InterPro" id="IPR010499">
    <property type="entry name" value="AraC_E-bd"/>
</dbReference>